<dbReference type="Pfam" id="PF01757">
    <property type="entry name" value="Acyl_transf_3"/>
    <property type="match status" value="1"/>
</dbReference>
<dbReference type="GO" id="GO:0009246">
    <property type="term" value="P:enterobacterial common antigen biosynthetic process"/>
    <property type="evidence" value="ECO:0007669"/>
    <property type="project" value="TreeGrafter"/>
</dbReference>
<proteinExistence type="inferred from homology"/>
<dbReference type="EMBL" id="PVZC01000004">
    <property type="protein sequence ID" value="PRX98727.1"/>
    <property type="molecule type" value="Genomic_DNA"/>
</dbReference>
<feature type="transmembrane region" description="Helical" evidence="8">
    <location>
        <begin position="116"/>
        <end position="133"/>
    </location>
</feature>
<dbReference type="OrthoDB" id="1072135at2"/>
<evidence type="ECO:0000256" key="4">
    <source>
        <dbReference type="ARBA" id="ARBA00022692"/>
    </source>
</evidence>
<evidence type="ECO:0000259" key="9">
    <source>
        <dbReference type="Pfam" id="PF01757"/>
    </source>
</evidence>
<evidence type="ECO:0000313" key="11">
    <source>
        <dbReference type="Proteomes" id="UP000237846"/>
    </source>
</evidence>
<feature type="transmembrane region" description="Helical" evidence="8">
    <location>
        <begin position="181"/>
        <end position="202"/>
    </location>
</feature>
<feature type="transmembrane region" description="Helical" evidence="8">
    <location>
        <begin position="214"/>
        <end position="231"/>
    </location>
</feature>
<dbReference type="PANTHER" id="PTHR40074:SF2">
    <property type="entry name" value="O-ACETYLTRANSFERASE WECH"/>
    <property type="match status" value="1"/>
</dbReference>
<evidence type="ECO:0000256" key="7">
    <source>
        <dbReference type="SAM" id="MobiDB-lite"/>
    </source>
</evidence>
<evidence type="ECO:0000256" key="6">
    <source>
        <dbReference type="ARBA" id="ARBA00023136"/>
    </source>
</evidence>
<evidence type="ECO:0000256" key="5">
    <source>
        <dbReference type="ARBA" id="ARBA00022989"/>
    </source>
</evidence>
<feature type="transmembrane region" description="Helical" evidence="8">
    <location>
        <begin position="271"/>
        <end position="291"/>
    </location>
</feature>
<comment type="caution">
    <text evidence="10">The sequence shown here is derived from an EMBL/GenBank/DDBJ whole genome shotgun (WGS) entry which is preliminary data.</text>
</comment>
<keyword evidence="11" id="KW-1185">Reference proteome</keyword>
<name>A0A2T0Q4I2_9ACTN</name>
<keyword evidence="10" id="KW-0808">Transferase</keyword>
<evidence type="ECO:0000313" key="10">
    <source>
        <dbReference type="EMBL" id="PRX98727.1"/>
    </source>
</evidence>
<organism evidence="10 11">
    <name type="scientific">Allonocardiopsis opalescens</name>
    <dbReference type="NCBI Taxonomy" id="1144618"/>
    <lineage>
        <taxon>Bacteria</taxon>
        <taxon>Bacillati</taxon>
        <taxon>Actinomycetota</taxon>
        <taxon>Actinomycetes</taxon>
        <taxon>Streptosporangiales</taxon>
        <taxon>Allonocardiopsis</taxon>
    </lineage>
</organism>
<dbReference type="Proteomes" id="UP000237846">
    <property type="component" value="Unassembled WGS sequence"/>
</dbReference>
<feature type="region of interest" description="Disordered" evidence="7">
    <location>
        <begin position="1"/>
        <end position="27"/>
    </location>
</feature>
<feature type="transmembrane region" description="Helical" evidence="8">
    <location>
        <begin position="243"/>
        <end position="265"/>
    </location>
</feature>
<dbReference type="AlphaFoldDB" id="A0A2T0Q4I2"/>
<evidence type="ECO:0000256" key="3">
    <source>
        <dbReference type="ARBA" id="ARBA00022475"/>
    </source>
</evidence>
<gene>
    <name evidence="10" type="ORF">CLV72_104306</name>
</gene>
<dbReference type="GO" id="GO:0005886">
    <property type="term" value="C:plasma membrane"/>
    <property type="evidence" value="ECO:0007669"/>
    <property type="project" value="UniProtKB-SubCell"/>
</dbReference>
<comment type="similarity">
    <text evidence="2">Belongs to the acyltransferase 3 family.</text>
</comment>
<comment type="subcellular location">
    <subcellularLocation>
        <location evidence="1">Cell membrane</location>
        <topology evidence="1">Multi-pass membrane protein</topology>
    </subcellularLocation>
</comment>
<feature type="domain" description="Acyltransferase 3" evidence="9">
    <location>
        <begin position="35"/>
        <end position="363"/>
    </location>
</feature>
<dbReference type="RefSeq" id="WP_106246137.1">
    <property type="nucleotide sequence ID" value="NZ_PVZC01000004.1"/>
</dbReference>
<sequence>MTVTSRSRPQESAAEAASAPPPGTPAPRDAAAGLAWLDLARIGATVAVVLIHVLAPVVEARTTPFAGPAWWVADIGNSAVRWCVPIFIMISGALLLQPGRGRGAKEFYLRRVSRIGLPVVVWSVGYLVFHHYWSGIDAQDAVRQLLSGSPSLHLYFLYVICGLYVITPFLRVLTAHASRRLVWAFALLMLGLGVVDHTLATLGETGEPNAATRFLPFVGYYLFGWLLREAATDRRSVLLAGSAFLGGIALTVAGTGAGSLVQGGWDTYGKYVLNSLSPTVALMSLGSFVLWRALGTRLRALDSASVRARLRTLGELTFGVFLIHVAILLPLRAVLPIPADVLGTLAVGSAQLIVSIAGSLLLTLVLKRIPYLRATV</sequence>
<dbReference type="InterPro" id="IPR002656">
    <property type="entry name" value="Acyl_transf_3_dom"/>
</dbReference>
<keyword evidence="10" id="KW-0012">Acyltransferase</keyword>
<keyword evidence="6 8" id="KW-0472">Membrane</keyword>
<dbReference type="PANTHER" id="PTHR40074">
    <property type="entry name" value="O-ACETYLTRANSFERASE WECH"/>
    <property type="match status" value="1"/>
</dbReference>
<feature type="transmembrane region" description="Helical" evidence="8">
    <location>
        <begin position="153"/>
        <end position="174"/>
    </location>
</feature>
<keyword evidence="3" id="KW-1003">Cell membrane</keyword>
<feature type="transmembrane region" description="Helical" evidence="8">
    <location>
        <begin position="78"/>
        <end position="96"/>
    </location>
</feature>
<keyword evidence="4 8" id="KW-0812">Transmembrane</keyword>
<reference evidence="10 11" key="1">
    <citation type="submission" date="2018-03" db="EMBL/GenBank/DDBJ databases">
        <title>Genomic Encyclopedia of Archaeal and Bacterial Type Strains, Phase II (KMG-II): from individual species to whole genera.</title>
        <authorList>
            <person name="Goeker M."/>
        </authorList>
    </citation>
    <scope>NUCLEOTIDE SEQUENCE [LARGE SCALE GENOMIC DNA]</scope>
    <source>
        <strain evidence="10 11">DSM 45601</strain>
    </source>
</reference>
<dbReference type="GO" id="GO:0016413">
    <property type="term" value="F:O-acetyltransferase activity"/>
    <property type="evidence" value="ECO:0007669"/>
    <property type="project" value="TreeGrafter"/>
</dbReference>
<evidence type="ECO:0000256" key="1">
    <source>
        <dbReference type="ARBA" id="ARBA00004651"/>
    </source>
</evidence>
<evidence type="ECO:0000256" key="8">
    <source>
        <dbReference type="SAM" id="Phobius"/>
    </source>
</evidence>
<protein>
    <submittedName>
        <fullName evidence="10">Surface polysaccharide O-acyltransferase-like enzyme</fullName>
    </submittedName>
</protein>
<feature type="transmembrane region" description="Helical" evidence="8">
    <location>
        <begin position="312"/>
        <end position="335"/>
    </location>
</feature>
<feature type="transmembrane region" description="Helical" evidence="8">
    <location>
        <begin position="39"/>
        <end position="58"/>
    </location>
</feature>
<keyword evidence="5 8" id="KW-1133">Transmembrane helix</keyword>
<evidence type="ECO:0000256" key="2">
    <source>
        <dbReference type="ARBA" id="ARBA00007400"/>
    </source>
</evidence>
<accession>A0A2T0Q4I2</accession>
<feature type="transmembrane region" description="Helical" evidence="8">
    <location>
        <begin position="341"/>
        <end position="366"/>
    </location>
</feature>